<evidence type="ECO:0000313" key="1">
    <source>
        <dbReference type="EMBL" id="KRX30074.1"/>
    </source>
</evidence>
<dbReference type="EMBL" id="JYDJ01002760">
    <property type="protein sequence ID" value="KRX30074.1"/>
    <property type="molecule type" value="Genomic_DNA"/>
</dbReference>
<feature type="non-terminal residue" evidence="1">
    <location>
        <position position="79"/>
    </location>
</feature>
<sequence>LALLPVVESSIKSPDTTLFSCHVRQRTGLISGDTVLSLTFWSSEPESNQRPMDSLWIVYGAERDGEGKLDSRGEEGSRE</sequence>
<accession>A0A0V0STN3</accession>
<protein>
    <submittedName>
        <fullName evidence="1">Uncharacterized protein</fullName>
    </submittedName>
</protein>
<gene>
    <name evidence="1" type="ORF">T05_15268</name>
</gene>
<proteinExistence type="predicted"/>
<comment type="caution">
    <text evidence="1">The sequence shown here is derived from an EMBL/GenBank/DDBJ whole genome shotgun (WGS) entry which is preliminary data.</text>
</comment>
<reference evidence="1 2" key="1">
    <citation type="submission" date="2015-01" db="EMBL/GenBank/DDBJ databases">
        <title>Evolution of Trichinella species and genotypes.</title>
        <authorList>
            <person name="Korhonen P.K."/>
            <person name="Edoardo P."/>
            <person name="Giuseppe L.R."/>
            <person name="Gasser R.B."/>
        </authorList>
    </citation>
    <scope>NUCLEOTIDE SEQUENCE [LARGE SCALE GENOMIC DNA]</scope>
    <source>
        <strain evidence="1">ISS417</strain>
    </source>
</reference>
<dbReference type="AlphaFoldDB" id="A0A0V0STN3"/>
<name>A0A0V0STN3_9BILA</name>
<keyword evidence="2" id="KW-1185">Reference proteome</keyword>
<dbReference type="Proteomes" id="UP000055048">
    <property type="component" value="Unassembled WGS sequence"/>
</dbReference>
<feature type="non-terminal residue" evidence="1">
    <location>
        <position position="1"/>
    </location>
</feature>
<evidence type="ECO:0000313" key="2">
    <source>
        <dbReference type="Proteomes" id="UP000055048"/>
    </source>
</evidence>
<organism evidence="1 2">
    <name type="scientific">Trichinella murrelli</name>
    <dbReference type="NCBI Taxonomy" id="144512"/>
    <lineage>
        <taxon>Eukaryota</taxon>
        <taxon>Metazoa</taxon>
        <taxon>Ecdysozoa</taxon>
        <taxon>Nematoda</taxon>
        <taxon>Enoplea</taxon>
        <taxon>Dorylaimia</taxon>
        <taxon>Trichinellida</taxon>
        <taxon>Trichinellidae</taxon>
        <taxon>Trichinella</taxon>
    </lineage>
</organism>